<name>A0ABX1TDZ8_9PROT</name>
<dbReference type="SMART" id="SM00086">
    <property type="entry name" value="PAC"/>
    <property type="match status" value="1"/>
</dbReference>
<dbReference type="PROSITE" id="PS50112">
    <property type="entry name" value="PAS"/>
    <property type="match status" value="1"/>
</dbReference>
<dbReference type="InterPro" id="IPR000014">
    <property type="entry name" value="PAS"/>
</dbReference>
<dbReference type="PROSITE" id="PS50113">
    <property type="entry name" value="PAC"/>
    <property type="match status" value="1"/>
</dbReference>
<comment type="caution">
    <text evidence="3">The sequence shown here is derived from an EMBL/GenBank/DDBJ whole genome shotgun (WGS) entry which is preliminary data.</text>
</comment>
<dbReference type="InterPro" id="IPR000700">
    <property type="entry name" value="PAS-assoc_C"/>
</dbReference>
<sequence>MQATAACADTDSDLYQAIVDQAPDVIIFADCEGAIRVWNHGAETVFGHSAAEVLGESLDVIIPERLRKAHWEGFHKAVDSGQTKYRNQVLTTRSVHKDGSKLYVELSFGLVRDGSGTIIGSLAIGRDCTARHLKAVAQSSAAAQDKPSDRALK</sequence>
<evidence type="ECO:0000313" key="3">
    <source>
        <dbReference type="EMBL" id="NMQ07928.1"/>
    </source>
</evidence>
<dbReference type="Proteomes" id="UP000886469">
    <property type="component" value="Unassembled WGS sequence"/>
</dbReference>
<dbReference type="Pfam" id="PF00989">
    <property type="entry name" value="PAS"/>
    <property type="match status" value="1"/>
</dbReference>
<keyword evidence="4" id="KW-1185">Reference proteome</keyword>
<evidence type="ECO:0000313" key="4">
    <source>
        <dbReference type="Proteomes" id="UP000886469"/>
    </source>
</evidence>
<proteinExistence type="predicted"/>
<dbReference type="InterPro" id="IPR035965">
    <property type="entry name" value="PAS-like_dom_sf"/>
</dbReference>
<organism evidence="3 4">
    <name type="scientific">Candidatus Accumulibacter contiguus</name>
    <dbReference type="NCBI Taxonomy" id="2954381"/>
    <lineage>
        <taxon>Bacteria</taxon>
        <taxon>Pseudomonadati</taxon>
        <taxon>Pseudomonadota</taxon>
        <taxon>Betaproteobacteria</taxon>
        <taxon>Candidatus Accumulibacter</taxon>
    </lineage>
</organism>
<reference evidence="3" key="1">
    <citation type="submission" date="2019-03" db="EMBL/GenBank/DDBJ databases">
        <title>Metabolic reconstructions from genomes of highly enriched 'Candidatus Accumulibacter' and 'Candidatus Competibacter' bioreactor populations.</title>
        <authorList>
            <person name="Annavajhala M.K."/>
            <person name="Welles L."/>
            <person name="Abbas B."/>
            <person name="Sorokin D."/>
            <person name="Park H."/>
            <person name="Van Loosdrecht M."/>
            <person name="Chandran K."/>
        </authorList>
    </citation>
    <scope>NUCLEOTIDE SEQUENCE</scope>
    <source>
        <strain evidence="3">SBR_L</strain>
    </source>
</reference>
<dbReference type="NCBIfam" id="TIGR00229">
    <property type="entry name" value="sensory_box"/>
    <property type="match status" value="1"/>
</dbReference>
<evidence type="ECO:0000259" key="1">
    <source>
        <dbReference type="PROSITE" id="PS50112"/>
    </source>
</evidence>
<dbReference type="RefSeq" id="WP_169072156.1">
    <property type="nucleotide sequence ID" value="NZ_SPMX01000106.1"/>
</dbReference>
<evidence type="ECO:0000259" key="2">
    <source>
        <dbReference type="PROSITE" id="PS50113"/>
    </source>
</evidence>
<dbReference type="InterPro" id="IPR001610">
    <property type="entry name" value="PAC"/>
</dbReference>
<feature type="domain" description="PAS" evidence="1">
    <location>
        <begin position="11"/>
        <end position="81"/>
    </location>
</feature>
<feature type="domain" description="PAC" evidence="2">
    <location>
        <begin position="88"/>
        <end position="140"/>
    </location>
</feature>
<dbReference type="CDD" id="cd00130">
    <property type="entry name" value="PAS"/>
    <property type="match status" value="1"/>
</dbReference>
<dbReference type="InterPro" id="IPR013767">
    <property type="entry name" value="PAS_fold"/>
</dbReference>
<gene>
    <name evidence="3" type="ORF">E4Q08_23185</name>
</gene>
<dbReference type="EMBL" id="SPMX01000106">
    <property type="protein sequence ID" value="NMQ07928.1"/>
    <property type="molecule type" value="Genomic_DNA"/>
</dbReference>
<accession>A0ABX1TDZ8</accession>
<protein>
    <submittedName>
        <fullName evidence="3">PAS domain S-box protein</fullName>
    </submittedName>
</protein>
<dbReference type="SUPFAM" id="SSF55785">
    <property type="entry name" value="PYP-like sensor domain (PAS domain)"/>
    <property type="match status" value="1"/>
</dbReference>
<dbReference type="SMART" id="SM00091">
    <property type="entry name" value="PAS"/>
    <property type="match status" value="1"/>
</dbReference>
<dbReference type="Gene3D" id="3.30.450.20">
    <property type="entry name" value="PAS domain"/>
    <property type="match status" value="1"/>
</dbReference>